<feature type="transmembrane region" description="Helical" evidence="1">
    <location>
        <begin position="57"/>
        <end position="83"/>
    </location>
</feature>
<dbReference type="GeneID" id="101452927"/>
<proteinExistence type="evidence at transcript level"/>
<sequence>MSLSLKNQNCSQLPKLSNLTQIFLDFFGTGTLPAGYIEDDSYGPKTKQHKFAELFPVFPILIVLAVLCFLVFLSIIIILILYFRRRDYMTEPCKYSKWLTLLLITLLILMIILSALSLSLTIISINSLKKIYGETDDSSRIAHPDEDLDEVLIKRFDNERSRHLAKCENSPYLKDLYPHITRARHLSIEGEEKFKRFNRTLSMKLFKDILMRNDLFRTFTRQFHRIAEFDNSFVQATSSGAYRLKTLTPLDWVDAHKAISYMTEMITYFAKSARTDERKPTLCSYVKRYYDDLGDELAITKNKIDKIVNALFWKMDDQAKPPYKFGYVACIISGMVLALFLLILLCSCLRKRVGPLVFIFVLLAIVFILMSFVAIYHFSIGVIEYNGLCNKRFAEKTKITLFDDLSRKCTGVENIYTLISYDYKIQPIEEWDNMNFTDLENECKSFCTTLDTKRLGAVLDDHLHYFPDYGFCTATKLEQPWVDYILNFIQREPYKHLARRAKCNLNFLKKAKDFIPRARQANICASCIKLGKDILSLLPFIKREASELCTTFNQQCEEFRQEVFNSTEEFYVFRELAEERLRKDLGTCDLMLNFSNEKKREFCKCETFILNGVWVGALLFLLFLLIALLLLTCLMWLFVKCHGRRYMAESITGYGRDGEDVDAIVLPPIALPRNVVERLKADHNPRVKIYSQKT</sequence>
<feature type="transmembrane region" description="Helical" evidence="1">
    <location>
        <begin position="613"/>
        <end position="639"/>
    </location>
</feature>
<accession>W8BD44</accession>
<dbReference type="EMBL" id="GAMC01009968">
    <property type="protein sequence ID" value="JAB96587.1"/>
    <property type="molecule type" value="mRNA"/>
</dbReference>
<feature type="transmembrane region" description="Helical" evidence="1">
    <location>
        <begin position="325"/>
        <end position="349"/>
    </location>
</feature>
<reference evidence="2" key="2">
    <citation type="journal article" date="2014" name="BMC Genomics">
        <title>A genomic perspective to assessing quality of mass-reared SIT flies used in Mediterranean fruit fly (Ceratitis capitata) eradication in California.</title>
        <authorList>
            <person name="Calla B."/>
            <person name="Hall B."/>
            <person name="Hou S."/>
            <person name="Geib S.M."/>
        </authorList>
    </citation>
    <scope>NUCLEOTIDE SEQUENCE</scope>
</reference>
<keyword evidence="1" id="KW-0472">Membrane</keyword>
<organism evidence="2">
    <name type="scientific">Ceratitis capitata</name>
    <name type="common">Mediterranean fruit fly</name>
    <name type="synonym">Tephritis capitata</name>
    <dbReference type="NCBI Taxonomy" id="7213"/>
    <lineage>
        <taxon>Eukaryota</taxon>
        <taxon>Metazoa</taxon>
        <taxon>Ecdysozoa</taxon>
        <taxon>Arthropoda</taxon>
        <taxon>Hexapoda</taxon>
        <taxon>Insecta</taxon>
        <taxon>Pterygota</taxon>
        <taxon>Neoptera</taxon>
        <taxon>Endopterygota</taxon>
        <taxon>Diptera</taxon>
        <taxon>Brachycera</taxon>
        <taxon>Muscomorpha</taxon>
        <taxon>Tephritoidea</taxon>
        <taxon>Tephritidae</taxon>
        <taxon>Ceratitis</taxon>
        <taxon>Ceratitis</taxon>
    </lineage>
</organism>
<feature type="transmembrane region" description="Helical" evidence="1">
    <location>
        <begin position="356"/>
        <end position="378"/>
    </location>
</feature>
<protein>
    <recommendedName>
        <fullName evidence="3">Prominin-like protein</fullName>
    </recommendedName>
</protein>
<dbReference type="AlphaFoldDB" id="W8BD44"/>
<evidence type="ECO:0008006" key="3">
    <source>
        <dbReference type="Google" id="ProtNLM"/>
    </source>
</evidence>
<dbReference type="RefSeq" id="XP_012161633.1">
    <property type="nucleotide sequence ID" value="XM_012306243.2"/>
</dbReference>
<keyword evidence="1" id="KW-0812">Transmembrane</keyword>
<dbReference type="RefSeq" id="XP_020717255.1">
    <property type="nucleotide sequence ID" value="XM_020861596.1"/>
</dbReference>
<feature type="transmembrane region" description="Helical" evidence="1">
    <location>
        <begin position="95"/>
        <end position="120"/>
    </location>
</feature>
<dbReference type="OrthoDB" id="7993997at2759"/>
<reference evidence="2" key="1">
    <citation type="submission" date="2013-07" db="EMBL/GenBank/DDBJ databases">
        <authorList>
            <person name="Geib S."/>
        </authorList>
    </citation>
    <scope>NUCLEOTIDE SEQUENCE</scope>
</reference>
<evidence type="ECO:0000256" key="1">
    <source>
        <dbReference type="SAM" id="Phobius"/>
    </source>
</evidence>
<evidence type="ECO:0000313" key="2">
    <source>
        <dbReference type="EMBL" id="JAB96587.1"/>
    </source>
</evidence>
<name>W8BD44_CERCA</name>
<keyword evidence="1" id="KW-1133">Transmembrane helix</keyword>